<evidence type="ECO:0000256" key="1">
    <source>
        <dbReference type="SAM" id="Coils"/>
    </source>
</evidence>
<keyword evidence="1" id="KW-0175">Coiled coil</keyword>
<sequence>MLLPTQQSSATATTNLVGSILKDIEKRQAEEEEKAKGTRDDKILKAQVKSDDAQKAANTKINDHFFNQAGNGANNNRMVLIREVGEFFDLTREDFKSDFAFGSALAKIVENLPTDTLRDIEKKLGLTDIDVSLNELIEAIKDPEGSQGKKLDEALDSKGSAKAGQSYGATKAIQRLADAAETKSLDELQLDSLTIDPTRIADRETLVEQQKELQALEAKDNLEDVQDAREAEAKRPLALQIDEIGLYSLASQTFIAA</sequence>
<evidence type="ECO:0000313" key="2">
    <source>
        <dbReference type="EMBL" id="KOF14488.1"/>
    </source>
</evidence>
<feature type="coiled-coil region" evidence="1">
    <location>
        <begin position="199"/>
        <end position="235"/>
    </location>
</feature>
<dbReference type="Proteomes" id="UP000037425">
    <property type="component" value="Unassembled WGS sequence"/>
</dbReference>
<dbReference type="EMBL" id="LGAP01000026">
    <property type="protein sequence ID" value="KOF14488.1"/>
    <property type="molecule type" value="Genomic_DNA"/>
</dbReference>
<gene>
    <name evidence="2" type="ORF">AC244_26990</name>
</gene>
<name>A0A0L8BIT1_ENSAD</name>
<proteinExistence type="predicted"/>
<evidence type="ECO:0000313" key="3">
    <source>
        <dbReference type="Proteomes" id="UP000037425"/>
    </source>
</evidence>
<reference evidence="3" key="1">
    <citation type="submission" date="2015-07" db="EMBL/GenBank/DDBJ databases">
        <title>Whole genome sequence of an Ensifer adhaerens strain isolated from a cave pool in the Wind Cave National Park.</title>
        <authorList>
            <person name="Eng W.W.H."/>
            <person name="Gan H.M."/>
            <person name="Barton H.A."/>
            <person name="Savka M.A."/>
        </authorList>
    </citation>
    <scope>NUCLEOTIDE SEQUENCE [LARGE SCALE GENOMIC DNA]</scope>
    <source>
        <strain evidence="3">SD006</strain>
    </source>
</reference>
<dbReference type="OrthoDB" id="8418607at2"/>
<dbReference type="AlphaFoldDB" id="A0A0L8BIT1"/>
<organism evidence="2 3">
    <name type="scientific">Ensifer adhaerens</name>
    <name type="common">Sinorhizobium morelense</name>
    <dbReference type="NCBI Taxonomy" id="106592"/>
    <lineage>
        <taxon>Bacteria</taxon>
        <taxon>Pseudomonadati</taxon>
        <taxon>Pseudomonadota</taxon>
        <taxon>Alphaproteobacteria</taxon>
        <taxon>Hyphomicrobiales</taxon>
        <taxon>Rhizobiaceae</taxon>
        <taxon>Sinorhizobium/Ensifer group</taxon>
        <taxon>Ensifer</taxon>
    </lineage>
</organism>
<protein>
    <submittedName>
        <fullName evidence="2">Uncharacterized protein</fullName>
    </submittedName>
</protein>
<comment type="caution">
    <text evidence="2">The sequence shown here is derived from an EMBL/GenBank/DDBJ whole genome shotgun (WGS) entry which is preliminary data.</text>
</comment>
<dbReference type="RefSeq" id="WP_053251888.1">
    <property type="nucleotide sequence ID" value="NZ_LGAP01000026.1"/>
</dbReference>
<accession>A0A0L8BIT1</accession>
<dbReference type="PATRIC" id="fig|106592.7.peg.4188"/>